<reference evidence="1 2" key="1">
    <citation type="submission" date="2018-06" db="EMBL/GenBank/DDBJ databases">
        <title>Comparative genomics reveals the genomic features of Rhizophagus irregularis, R. cerebriforme, R. diaphanum and Gigaspora rosea, and their symbiotic lifestyle signature.</title>
        <authorList>
            <person name="Morin E."/>
            <person name="San Clemente H."/>
            <person name="Chen E.C.H."/>
            <person name="De La Providencia I."/>
            <person name="Hainaut M."/>
            <person name="Kuo A."/>
            <person name="Kohler A."/>
            <person name="Murat C."/>
            <person name="Tang N."/>
            <person name="Roy S."/>
            <person name="Loubradou J."/>
            <person name="Henrissat B."/>
            <person name="Grigoriev I.V."/>
            <person name="Corradi N."/>
            <person name="Roux C."/>
            <person name="Martin F.M."/>
        </authorList>
    </citation>
    <scope>NUCLEOTIDE SEQUENCE [LARGE SCALE GENOMIC DNA]</scope>
    <source>
        <strain evidence="1 2">DAOM 194757</strain>
    </source>
</reference>
<organism evidence="1 2">
    <name type="scientific">Gigaspora rosea</name>
    <dbReference type="NCBI Taxonomy" id="44941"/>
    <lineage>
        <taxon>Eukaryota</taxon>
        <taxon>Fungi</taxon>
        <taxon>Fungi incertae sedis</taxon>
        <taxon>Mucoromycota</taxon>
        <taxon>Glomeromycotina</taxon>
        <taxon>Glomeromycetes</taxon>
        <taxon>Diversisporales</taxon>
        <taxon>Gigasporaceae</taxon>
        <taxon>Gigaspora</taxon>
    </lineage>
</organism>
<name>A0A397V7A4_9GLOM</name>
<comment type="caution">
    <text evidence="1">The sequence shown here is derived from an EMBL/GenBank/DDBJ whole genome shotgun (WGS) entry which is preliminary data.</text>
</comment>
<sequence>MSQLNKRKNQLEENVSDKRIINEEGQIISKNTSEEIDYYVNLKSWKLSNKVDNDAFEFAFPNKDERLTFAKNLLEYYNARVLEIKRIEGVMPKSRKHLLFFKAKTWCEKILKNTKLGATLTVSCLEEYIENLENEIIANEEEQ</sequence>
<dbReference type="Proteomes" id="UP000266673">
    <property type="component" value="Unassembled WGS sequence"/>
</dbReference>
<gene>
    <name evidence="1" type="ORF">C2G38_2187868</name>
</gene>
<dbReference type="AlphaFoldDB" id="A0A397V7A4"/>
<accession>A0A397V7A4</accession>
<protein>
    <submittedName>
        <fullName evidence="1">Uncharacterized protein</fullName>
    </submittedName>
</protein>
<evidence type="ECO:0000313" key="1">
    <source>
        <dbReference type="EMBL" id="RIB17237.1"/>
    </source>
</evidence>
<dbReference type="Pfam" id="PF09865">
    <property type="entry name" value="DUF2092"/>
    <property type="match status" value="1"/>
</dbReference>
<evidence type="ECO:0000313" key="2">
    <source>
        <dbReference type="Proteomes" id="UP000266673"/>
    </source>
</evidence>
<dbReference type="InterPro" id="IPR019207">
    <property type="entry name" value="DUF2092"/>
</dbReference>
<dbReference type="EMBL" id="QKWP01000621">
    <property type="protein sequence ID" value="RIB17237.1"/>
    <property type="molecule type" value="Genomic_DNA"/>
</dbReference>
<dbReference type="OrthoDB" id="2439943at2759"/>
<proteinExistence type="predicted"/>
<keyword evidence="2" id="KW-1185">Reference proteome</keyword>